<feature type="compositionally biased region" description="Polar residues" evidence="2">
    <location>
        <begin position="592"/>
        <end position="610"/>
    </location>
</feature>
<feature type="compositionally biased region" description="Polar residues" evidence="2">
    <location>
        <begin position="920"/>
        <end position="932"/>
    </location>
</feature>
<dbReference type="EMBL" id="LT608262">
    <property type="protein sequence ID" value="SCO64244.1"/>
    <property type="molecule type" value="Genomic_DNA"/>
</dbReference>
<feature type="region of interest" description="Disordered" evidence="2">
    <location>
        <begin position="890"/>
        <end position="944"/>
    </location>
</feature>
<dbReference type="AlphaFoldDB" id="A0A1C6YT15"/>
<evidence type="ECO:0000256" key="1">
    <source>
        <dbReference type="SAM" id="Coils"/>
    </source>
</evidence>
<feature type="compositionally biased region" description="Basic and acidic residues" evidence="2">
    <location>
        <begin position="580"/>
        <end position="591"/>
    </location>
</feature>
<proteinExistence type="predicted"/>
<evidence type="ECO:0000313" key="4">
    <source>
        <dbReference type="EMBL" id="SCN28493.1"/>
    </source>
</evidence>
<evidence type="ECO:0000313" key="3">
    <source>
        <dbReference type="EMBL" id="SCM26508.1"/>
    </source>
</evidence>
<gene>
    <name evidence="4" type="ORF">PBNK65E_000449000</name>
    <name evidence="3" type="ORF">PBNK65NY_000447800</name>
    <name evidence="6" type="ORF">PBSP11A_000448800</name>
    <name evidence="5" type="ORF">PBSP11RLL_000448100</name>
</gene>
<evidence type="ECO:0000313" key="10">
    <source>
        <dbReference type="Proteomes" id="UP000516480"/>
    </source>
</evidence>
<dbReference type="Proteomes" id="UP000220214">
    <property type="component" value="Chromosome 14"/>
</dbReference>
<accession>A0A1C6YT15</accession>
<dbReference type="EMBL" id="LT608278">
    <property type="protein sequence ID" value="SCO62683.1"/>
    <property type="molecule type" value="Genomic_DNA"/>
</dbReference>
<dbReference type="OrthoDB" id="386851at2759"/>
<feature type="compositionally biased region" description="Low complexity" evidence="2">
    <location>
        <begin position="166"/>
        <end position="179"/>
    </location>
</feature>
<feature type="region of interest" description="Disordered" evidence="2">
    <location>
        <begin position="145"/>
        <end position="180"/>
    </location>
</feature>
<dbReference type="Proteomes" id="UP000516480">
    <property type="component" value="Chromosome 14"/>
</dbReference>
<evidence type="ECO:0000313" key="5">
    <source>
        <dbReference type="EMBL" id="SCO62683.1"/>
    </source>
</evidence>
<keyword evidence="1" id="KW-0175">Coiled coil</keyword>
<feature type="compositionally biased region" description="Low complexity" evidence="2">
    <location>
        <begin position="907"/>
        <end position="919"/>
    </location>
</feature>
<protein>
    <submittedName>
        <fullName evidence="3">Uncharacterized protein</fullName>
    </submittedName>
</protein>
<reference evidence="7 8" key="1">
    <citation type="submission" date="2016-08" db="EMBL/GenBank/DDBJ databases">
        <authorList>
            <consortium name="Pathogen Informatics"/>
        </authorList>
    </citation>
    <scope>NUCLEOTIDE SEQUENCE [LARGE SCALE GENOMIC DNA]</scope>
    <source>
        <strain evidence="3 10">NK65 ny</strain>
        <strain evidence="4 9">NK65e</strain>
        <strain evidence="6 7">SP11 Antwerpcl1</strain>
        <strain evidence="5 8">SP11 RLL</strain>
    </source>
</reference>
<dbReference type="Proteomes" id="UP000219860">
    <property type="component" value="Chromosome 14"/>
</dbReference>
<dbReference type="EMBL" id="LT614640">
    <property type="protein sequence ID" value="SCN28493.1"/>
    <property type="molecule type" value="Genomic_DNA"/>
</dbReference>
<feature type="region of interest" description="Disordered" evidence="2">
    <location>
        <begin position="274"/>
        <end position="293"/>
    </location>
</feature>
<evidence type="ECO:0000256" key="2">
    <source>
        <dbReference type="SAM" id="MobiDB-lite"/>
    </source>
</evidence>
<feature type="region of interest" description="Disordered" evidence="2">
    <location>
        <begin position="575"/>
        <end position="618"/>
    </location>
</feature>
<organism evidence="3 10">
    <name type="scientific">Plasmodium berghei</name>
    <dbReference type="NCBI Taxonomy" id="5821"/>
    <lineage>
        <taxon>Eukaryota</taxon>
        <taxon>Sar</taxon>
        <taxon>Alveolata</taxon>
        <taxon>Apicomplexa</taxon>
        <taxon>Aconoidasida</taxon>
        <taxon>Haemosporida</taxon>
        <taxon>Plasmodiidae</taxon>
        <taxon>Plasmodium</taxon>
        <taxon>Plasmodium (Vinckeia)</taxon>
    </lineage>
</organism>
<dbReference type="Proteomes" id="UP000219974">
    <property type="component" value="Chromosome 14"/>
</dbReference>
<sequence length="1123" mass="131098">MMHYFTNNKESSENKRSDFITNSKIIKKNEQMINENAFNEGNKLENEYQNSMSKENNTNYKNGLDESKNSFLNSSYKSGMKNYLNNSTNKDVSTANDNNYVMSINEVNQNNNKLNKKSNDLGNFTSVYESFSNEVPKDVYNLQNEKRKNMSKNNHQYKNSKENELNHGTSNSNNNNMENGGEKKQIFSRDNSKAENINSGILNYKSINVKNEFMSFINSIKNYNNENDSYKKNYLEKENQIKNKLSNDNGKIKEEKLFDSDHYMSSKNVDEVYNNSDNIKNPDISESNKNNYEPKNNVNIQSEYKTFDQFFDSGYEQNYGTKKNTSTNLKKNNSTIQSITKVDKNAHSLIIEQNDMHSKQTLSKNQIIYNNNEQCIDYSVEHNNEIYSSRQSDNMHYNEELVIEKRGKNGQLDQSNNHYNNGEEANSEFINSIDDRETPKKSVQNISNSINKNKADNSLSHSNMSMNSYGKLNGEYFENMTGSVRLKNGSIKDENDSIDLIDNEQSINQMMESNIHTMQIANNKIKMNSYYERNNVNFEDSNTTTRQSVKSSYGKEEQTENYYVDKRDRIMSNNFLHQSRNSDDKIKKNDTYEQNNNGYLNKTASENQKSNTEKYNNHKNSILKNDSIKLNQSKKIALKGSYSDYGNTVDILRNRKIITNQYIMDSRSNLLDSNIILMEKNNSYREFKNGIKDSADELLIKSKDTYEKIDDSISRTNNTQINSKYIERQIKSKHILGDSESLRGRKNVERHMSKNLITNMNISEDNRRENYSKLSEFSIEDSRESLTEYDLKSSINNYDAEKSDQSDSVNEYMNKNKEIESKRFYENKKEYLHRSENINRKKIPIEYKKFNTYVNDIDKNADVNLLREFQKSIKNKKWIIDDSSENNQNYYMGKGKNMRNDDSSQKINNNYNRISHNNSDSYNDQKNMNNTSHNRDTEYDQNADPPHINYSITNDDSNCLMDISRISLKNGINVNDKSDNELENSYINFSENAHNINCELEVSLNQQVNKYSNSLNEFSTSINASQTDINISNNFYLTASNISRHIIDIDNKLSPKSNYNYITKLSVNRNFDNTDLQISYIENEIQNKIKEFDIFLGQHFERKCNHVLNRIEKLLSCDFFSNN</sequence>
<dbReference type="EMBL" id="LT608150">
    <property type="protein sequence ID" value="SCM26508.1"/>
    <property type="molecule type" value="Genomic_DNA"/>
</dbReference>
<dbReference type="VEuPathDB" id="PlasmoDB:PBANKA_1431400"/>
<name>A0A1C6YT15_PLABE</name>
<evidence type="ECO:0000313" key="6">
    <source>
        <dbReference type="EMBL" id="SCO64244.1"/>
    </source>
</evidence>
<feature type="coiled-coil region" evidence="1">
    <location>
        <begin position="220"/>
        <end position="255"/>
    </location>
</feature>
<evidence type="ECO:0000313" key="7">
    <source>
        <dbReference type="Proteomes" id="UP000219860"/>
    </source>
</evidence>
<evidence type="ECO:0000313" key="8">
    <source>
        <dbReference type="Proteomes" id="UP000219974"/>
    </source>
</evidence>
<evidence type="ECO:0000313" key="9">
    <source>
        <dbReference type="Proteomes" id="UP000220214"/>
    </source>
</evidence>